<dbReference type="PANTHER" id="PTHR23504:SF15">
    <property type="entry name" value="MAJOR FACILITATOR SUPERFAMILY (MFS) PROFILE DOMAIN-CONTAINING PROTEIN"/>
    <property type="match status" value="1"/>
</dbReference>
<evidence type="ECO:0000256" key="4">
    <source>
        <dbReference type="ARBA" id="ARBA00022989"/>
    </source>
</evidence>
<dbReference type="CDD" id="cd17330">
    <property type="entry name" value="MFS_SLC46_TetA_like"/>
    <property type="match status" value="1"/>
</dbReference>
<comment type="subcellular location">
    <subcellularLocation>
        <location evidence="1">Membrane</location>
        <topology evidence="1">Multi-pass membrane protein</topology>
    </subcellularLocation>
</comment>
<evidence type="ECO:0000256" key="3">
    <source>
        <dbReference type="ARBA" id="ARBA00022692"/>
    </source>
</evidence>
<evidence type="ECO:0000256" key="6">
    <source>
        <dbReference type="SAM" id="MobiDB-lite"/>
    </source>
</evidence>
<dbReference type="InterPro" id="IPR011701">
    <property type="entry name" value="MFS"/>
</dbReference>
<evidence type="ECO:0000256" key="5">
    <source>
        <dbReference type="ARBA" id="ARBA00023136"/>
    </source>
</evidence>
<gene>
    <name evidence="9" type="ORF">TWF696_000220</name>
</gene>
<reference evidence="9 10" key="1">
    <citation type="submission" date="2019-10" db="EMBL/GenBank/DDBJ databases">
        <authorList>
            <person name="Palmer J.M."/>
        </authorList>
    </citation>
    <scope>NUCLEOTIDE SEQUENCE [LARGE SCALE GENOMIC DNA]</scope>
    <source>
        <strain evidence="9 10">TWF696</strain>
    </source>
</reference>
<dbReference type="Gene3D" id="1.20.1250.20">
    <property type="entry name" value="MFS general substrate transporter like domains"/>
    <property type="match status" value="1"/>
</dbReference>
<evidence type="ECO:0000313" key="9">
    <source>
        <dbReference type="EMBL" id="KAK6359049.1"/>
    </source>
</evidence>
<dbReference type="InterPro" id="IPR020846">
    <property type="entry name" value="MFS_dom"/>
</dbReference>
<keyword evidence="5 7" id="KW-0472">Membrane</keyword>
<evidence type="ECO:0000256" key="7">
    <source>
        <dbReference type="SAM" id="Phobius"/>
    </source>
</evidence>
<feature type="transmembrane region" description="Helical" evidence="7">
    <location>
        <begin position="154"/>
        <end position="174"/>
    </location>
</feature>
<dbReference type="InterPro" id="IPR036259">
    <property type="entry name" value="MFS_trans_sf"/>
</dbReference>
<dbReference type="PROSITE" id="PS50850">
    <property type="entry name" value="MFS"/>
    <property type="match status" value="1"/>
</dbReference>
<proteinExistence type="predicted"/>
<comment type="caution">
    <text evidence="9">The sequence shown here is derived from an EMBL/GenBank/DDBJ whole genome shotgun (WGS) entry which is preliminary data.</text>
</comment>
<accession>A0AAV9VB14</accession>
<feature type="domain" description="Major facilitator superfamily (MFS) profile" evidence="8">
    <location>
        <begin position="20"/>
        <end position="472"/>
    </location>
</feature>
<feature type="region of interest" description="Disordered" evidence="6">
    <location>
        <begin position="228"/>
        <end position="260"/>
    </location>
</feature>
<dbReference type="Proteomes" id="UP001375240">
    <property type="component" value="Unassembled WGS sequence"/>
</dbReference>
<evidence type="ECO:0000313" key="10">
    <source>
        <dbReference type="Proteomes" id="UP001375240"/>
    </source>
</evidence>
<feature type="transmembrane region" description="Helical" evidence="7">
    <location>
        <begin position="373"/>
        <end position="397"/>
    </location>
</feature>
<feature type="transmembrane region" description="Helical" evidence="7">
    <location>
        <begin position="268"/>
        <end position="286"/>
    </location>
</feature>
<keyword evidence="4 7" id="KW-1133">Transmembrane helix</keyword>
<keyword evidence="2" id="KW-0813">Transport</keyword>
<feature type="transmembrane region" description="Helical" evidence="7">
    <location>
        <begin position="447"/>
        <end position="465"/>
    </location>
</feature>
<feature type="transmembrane region" description="Helical" evidence="7">
    <location>
        <begin position="342"/>
        <end position="361"/>
    </location>
</feature>
<dbReference type="PANTHER" id="PTHR23504">
    <property type="entry name" value="MAJOR FACILITATOR SUPERFAMILY DOMAIN-CONTAINING PROTEIN 10"/>
    <property type="match status" value="1"/>
</dbReference>
<dbReference type="GO" id="GO:0016020">
    <property type="term" value="C:membrane"/>
    <property type="evidence" value="ECO:0007669"/>
    <property type="project" value="UniProtKB-SubCell"/>
</dbReference>
<evidence type="ECO:0000256" key="1">
    <source>
        <dbReference type="ARBA" id="ARBA00004141"/>
    </source>
</evidence>
<evidence type="ECO:0000259" key="8">
    <source>
        <dbReference type="PROSITE" id="PS50850"/>
    </source>
</evidence>
<dbReference type="InterPro" id="IPR001958">
    <property type="entry name" value="Tet-R_TetA/multi-R_MdtG-like"/>
</dbReference>
<feature type="compositionally biased region" description="Basic and acidic residues" evidence="6">
    <location>
        <begin position="228"/>
        <end position="238"/>
    </location>
</feature>
<feature type="transmembrane region" description="Helical" evidence="7">
    <location>
        <begin position="418"/>
        <end position="435"/>
    </location>
</feature>
<feature type="transmembrane region" description="Helical" evidence="7">
    <location>
        <begin position="113"/>
        <end position="133"/>
    </location>
</feature>
<feature type="transmembrane region" description="Helical" evidence="7">
    <location>
        <begin position="90"/>
        <end position="107"/>
    </location>
</feature>
<keyword evidence="3 7" id="KW-0812">Transmembrane</keyword>
<dbReference type="EMBL" id="JAVHNQ010000001">
    <property type="protein sequence ID" value="KAK6359049.1"/>
    <property type="molecule type" value="Genomic_DNA"/>
</dbReference>
<organism evidence="9 10">
    <name type="scientific">Orbilia brochopaga</name>
    <dbReference type="NCBI Taxonomy" id="3140254"/>
    <lineage>
        <taxon>Eukaryota</taxon>
        <taxon>Fungi</taxon>
        <taxon>Dikarya</taxon>
        <taxon>Ascomycota</taxon>
        <taxon>Pezizomycotina</taxon>
        <taxon>Orbiliomycetes</taxon>
        <taxon>Orbiliales</taxon>
        <taxon>Orbiliaceae</taxon>
        <taxon>Orbilia</taxon>
    </lineage>
</organism>
<dbReference type="GO" id="GO:0022857">
    <property type="term" value="F:transmembrane transporter activity"/>
    <property type="evidence" value="ECO:0007669"/>
    <property type="project" value="InterPro"/>
</dbReference>
<feature type="transmembrane region" description="Helical" evidence="7">
    <location>
        <begin position="306"/>
        <end position="330"/>
    </location>
</feature>
<name>A0AAV9VB14_9PEZI</name>
<sequence length="477" mass="51730">MSLPEATTSGTYSPIRIKRILILISLIVLSESLSSTILLPFVYFMVRDFGADGDERLIGSRAGFITSSFYLAQMLTTTIWGLLSDRYGRRYILLIGLFGNTVSLLLFGTSQNLFYAILFRSFCGVLNGNIAVARTSVGELAVAAKLDQASAFSLFGFASALGFVVGPLIGGSLSNPAPRLGLEGPYQVFVAYPYLLPCVVGAMVSCGTMIASIFFLDETNEAVRTRKTTIPEHDEERAPLLPRAELENENNGSNHGASPDSKLRIQGAALWCVVGGSIMSFHSIIFDELFPLFAAAGSEGNVGLGYTAGQIASSLSTMGIFIFIAQLLLYPILNRYLTTLGLWRISTSCFILVYPLFPLIPQLASAGYYIQKAVLLVCMASRFTLVVVAYTSINILMNNSASGESRGLVNGVSQSCVSFARSVGPALGGVIWSWSLSNEAGFPFNHFFLFLLLSSFAMLQLMFSFRIPVRFATKRQV</sequence>
<dbReference type="PRINTS" id="PR01035">
    <property type="entry name" value="TCRTETA"/>
</dbReference>
<protein>
    <recommendedName>
        <fullName evidence="8">Major facilitator superfamily (MFS) profile domain-containing protein</fullName>
    </recommendedName>
</protein>
<feature type="transmembrane region" description="Helical" evidence="7">
    <location>
        <begin position="20"/>
        <end position="44"/>
    </location>
</feature>
<feature type="transmembrane region" description="Helical" evidence="7">
    <location>
        <begin position="194"/>
        <end position="216"/>
    </location>
</feature>
<feature type="transmembrane region" description="Helical" evidence="7">
    <location>
        <begin position="64"/>
        <end position="83"/>
    </location>
</feature>
<evidence type="ECO:0000256" key="2">
    <source>
        <dbReference type="ARBA" id="ARBA00022448"/>
    </source>
</evidence>
<keyword evidence="10" id="KW-1185">Reference proteome</keyword>
<dbReference type="SUPFAM" id="SSF103473">
    <property type="entry name" value="MFS general substrate transporter"/>
    <property type="match status" value="1"/>
</dbReference>
<dbReference type="Pfam" id="PF07690">
    <property type="entry name" value="MFS_1"/>
    <property type="match status" value="1"/>
</dbReference>
<dbReference type="AlphaFoldDB" id="A0AAV9VB14"/>